<dbReference type="Proteomes" id="UP001596302">
    <property type="component" value="Unassembled WGS sequence"/>
</dbReference>
<keyword evidence="3" id="KW-1185">Reference proteome</keyword>
<evidence type="ECO:0000313" key="3">
    <source>
        <dbReference type="Proteomes" id="UP001596302"/>
    </source>
</evidence>
<evidence type="ECO:0000313" key="2">
    <source>
        <dbReference type="EMBL" id="MFC5993519.1"/>
    </source>
</evidence>
<accession>A0ABW1IZ74</accession>
<dbReference type="RefSeq" id="WP_379583160.1">
    <property type="nucleotide sequence ID" value="NZ_JBHSQW010000009.1"/>
</dbReference>
<feature type="domain" description="Helix-turn-helix" evidence="1">
    <location>
        <begin position="15"/>
        <end position="61"/>
    </location>
</feature>
<dbReference type="EMBL" id="JBHSQW010000009">
    <property type="protein sequence ID" value="MFC5993519.1"/>
    <property type="molecule type" value="Genomic_DNA"/>
</dbReference>
<name>A0ABW1IZ74_9PSEU</name>
<dbReference type="InterPro" id="IPR010093">
    <property type="entry name" value="SinI_DNA-bd"/>
</dbReference>
<evidence type="ECO:0000259" key="1">
    <source>
        <dbReference type="Pfam" id="PF12728"/>
    </source>
</evidence>
<dbReference type="Pfam" id="PF12728">
    <property type="entry name" value="HTH_17"/>
    <property type="match status" value="1"/>
</dbReference>
<dbReference type="InterPro" id="IPR041657">
    <property type="entry name" value="HTH_17"/>
</dbReference>
<dbReference type="NCBIfam" id="TIGR01764">
    <property type="entry name" value="excise"/>
    <property type="match status" value="1"/>
</dbReference>
<protein>
    <submittedName>
        <fullName evidence="2">Helix-turn-helix domain-containing protein</fullName>
    </submittedName>
</protein>
<reference evidence="3" key="1">
    <citation type="journal article" date="2019" name="Int. J. Syst. Evol. Microbiol.">
        <title>The Global Catalogue of Microorganisms (GCM) 10K type strain sequencing project: providing services to taxonomists for standard genome sequencing and annotation.</title>
        <authorList>
            <consortium name="The Broad Institute Genomics Platform"/>
            <consortium name="The Broad Institute Genome Sequencing Center for Infectious Disease"/>
            <person name="Wu L."/>
            <person name="Ma J."/>
        </authorList>
    </citation>
    <scope>NUCLEOTIDE SEQUENCE [LARGE SCALE GENOMIC DNA]</scope>
    <source>
        <strain evidence="3">CCM 8391</strain>
    </source>
</reference>
<organism evidence="2 3">
    <name type="scientific">Pseudonocardia hispaniensis</name>
    <dbReference type="NCBI Taxonomy" id="904933"/>
    <lineage>
        <taxon>Bacteria</taxon>
        <taxon>Bacillati</taxon>
        <taxon>Actinomycetota</taxon>
        <taxon>Actinomycetes</taxon>
        <taxon>Pseudonocardiales</taxon>
        <taxon>Pseudonocardiaceae</taxon>
        <taxon>Pseudonocardia</taxon>
    </lineage>
</organism>
<gene>
    <name evidence="2" type="ORF">ACFQE5_04725</name>
</gene>
<proteinExistence type="predicted"/>
<comment type="caution">
    <text evidence="2">The sequence shown here is derived from an EMBL/GenBank/DDBJ whole genome shotgun (WGS) entry which is preliminary data.</text>
</comment>
<sequence length="70" mass="7696">MSTRTREGAPPRTAYTAQEVAESLGVPVKQIYALCRARKLRHRRIGKHIRIPVAALAEFLADADRPAGVS</sequence>